<feature type="region of interest" description="Disordered" evidence="1">
    <location>
        <begin position="87"/>
        <end position="147"/>
    </location>
</feature>
<accession>A0A6A4W206</accession>
<dbReference type="OrthoDB" id="6381911at2759"/>
<dbReference type="AlphaFoldDB" id="A0A6A4W206"/>
<feature type="compositionally biased region" description="Basic and acidic residues" evidence="1">
    <location>
        <begin position="99"/>
        <end position="124"/>
    </location>
</feature>
<comment type="caution">
    <text evidence="2">The sequence shown here is derived from an EMBL/GenBank/DDBJ whole genome shotgun (WGS) entry which is preliminary data.</text>
</comment>
<feature type="region of interest" description="Disordered" evidence="1">
    <location>
        <begin position="36"/>
        <end position="66"/>
    </location>
</feature>
<dbReference type="EMBL" id="VIIS01001102">
    <property type="protein sequence ID" value="KAF0302007.1"/>
    <property type="molecule type" value="Genomic_DNA"/>
</dbReference>
<feature type="compositionally biased region" description="Basic and acidic residues" evidence="1">
    <location>
        <begin position="137"/>
        <end position="146"/>
    </location>
</feature>
<evidence type="ECO:0000256" key="1">
    <source>
        <dbReference type="SAM" id="MobiDB-lite"/>
    </source>
</evidence>
<organism evidence="2 3">
    <name type="scientific">Amphibalanus amphitrite</name>
    <name type="common">Striped barnacle</name>
    <name type="synonym">Balanus amphitrite</name>
    <dbReference type="NCBI Taxonomy" id="1232801"/>
    <lineage>
        <taxon>Eukaryota</taxon>
        <taxon>Metazoa</taxon>
        <taxon>Ecdysozoa</taxon>
        <taxon>Arthropoda</taxon>
        <taxon>Crustacea</taxon>
        <taxon>Multicrustacea</taxon>
        <taxon>Cirripedia</taxon>
        <taxon>Thoracica</taxon>
        <taxon>Thoracicalcarea</taxon>
        <taxon>Balanomorpha</taxon>
        <taxon>Balanoidea</taxon>
        <taxon>Balanidae</taxon>
        <taxon>Amphibalaninae</taxon>
        <taxon>Amphibalanus</taxon>
    </lineage>
</organism>
<evidence type="ECO:0000313" key="3">
    <source>
        <dbReference type="Proteomes" id="UP000440578"/>
    </source>
</evidence>
<reference evidence="2 3" key="1">
    <citation type="submission" date="2019-07" db="EMBL/GenBank/DDBJ databases">
        <title>Draft genome assembly of a fouling barnacle, Amphibalanus amphitrite (Darwin, 1854): The first reference genome for Thecostraca.</title>
        <authorList>
            <person name="Kim W."/>
        </authorList>
    </citation>
    <scope>NUCLEOTIDE SEQUENCE [LARGE SCALE GENOMIC DNA]</scope>
    <source>
        <strain evidence="2">SNU_AA5</strain>
        <tissue evidence="2">Soma without cirri and trophi</tissue>
    </source>
</reference>
<evidence type="ECO:0000313" key="2">
    <source>
        <dbReference type="EMBL" id="KAF0302007.1"/>
    </source>
</evidence>
<name>A0A6A4W206_AMPAM</name>
<sequence>MIMGLEEDVKEHVVHKIRHTAKKYSYAQTMINVESADKDGSSGADRREQHTAPPRDTPTPTRPCPSAAAARVALDAAVPTNRCGAVAGGASGSVGPSPPDRRPVTPTSVDHDGPSLVHGDDPESGRLASSRAGVDGDAGRSSEEATRTGNTFQYCSSVWGGASKSRLHRLQRTIHLAVRLVSGLRKFDHITPALGALGWPGIGEVIAHRDAVNVQRALYAAGAPDSLRSMFRPRAAVSNRVTRATAAGAAVLDLPRVRLAATRRLFSYRAAAAWNGLPPEVKATGSRRQLVQHFR</sequence>
<proteinExistence type="predicted"/>
<protein>
    <submittedName>
        <fullName evidence="2">Uncharacterized protein</fullName>
    </submittedName>
</protein>
<keyword evidence="3" id="KW-1185">Reference proteome</keyword>
<dbReference type="Proteomes" id="UP000440578">
    <property type="component" value="Unassembled WGS sequence"/>
</dbReference>
<feature type="compositionally biased region" description="Basic and acidic residues" evidence="1">
    <location>
        <begin position="36"/>
        <end position="50"/>
    </location>
</feature>
<gene>
    <name evidence="2" type="ORF">FJT64_002993</name>
</gene>